<dbReference type="STRING" id="407036.SAMN05216243_1917"/>
<evidence type="ECO:0000313" key="2">
    <source>
        <dbReference type="EMBL" id="SDK08228.1"/>
    </source>
</evidence>
<dbReference type="Pfam" id="PF08810">
    <property type="entry name" value="KapB"/>
    <property type="match status" value="1"/>
</dbReference>
<dbReference type="InterPro" id="IPR038080">
    <property type="entry name" value="KapB_sf"/>
</dbReference>
<dbReference type="RefSeq" id="WP_093213392.1">
    <property type="nucleotide sequence ID" value="NZ_FNFL01000002.1"/>
</dbReference>
<keyword evidence="1" id="KW-0175">Coiled coil</keyword>
<dbReference type="EMBL" id="FNFL01000002">
    <property type="protein sequence ID" value="SDK08228.1"/>
    <property type="molecule type" value="Genomic_DNA"/>
</dbReference>
<keyword evidence="2" id="KW-0418">Kinase</keyword>
<feature type="coiled-coil region" evidence="1">
    <location>
        <begin position="89"/>
        <end position="116"/>
    </location>
</feature>
<proteinExistence type="predicted"/>
<sequence length="127" mass="14621">MDNASIGDIVKAHYKSGSYIGEIVEDRGENYLVKVLAVVKHPLQGDLHNYGKTENVFFHQRKALSYLEKMNVSKPAVHPYTEDTIPDYQASLKQSLNEMKEKLTKEDSQFNNQAKESLDDLERHYFT</sequence>
<dbReference type="Gene3D" id="2.30.30.430">
    <property type="entry name" value="Kinase associated protein B domain"/>
    <property type="match status" value="1"/>
</dbReference>
<dbReference type="AlphaFoldDB" id="A0A1G8YZG8"/>
<evidence type="ECO:0000313" key="3">
    <source>
        <dbReference type="Proteomes" id="UP000198694"/>
    </source>
</evidence>
<dbReference type="Proteomes" id="UP000198694">
    <property type="component" value="Unassembled WGS sequence"/>
</dbReference>
<name>A0A1G8YZG8_9BACI</name>
<dbReference type="SUPFAM" id="SSF141251">
    <property type="entry name" value="Kinase-associated protein B-like"/>
    <property type="match status" value="1"/>
</dbReference>
<dbReference type="InterPro" id="IPR014916">
    <property type="entry name" value="KapB"/>
</dbReference>
<dbReference type="OrthoDB" id="2407789at2"/>
<keyword evidence="3" id="KW-1185">Reference proteome</keyword>
<protein>
    <submittedName>
        <fullName evidence="2">Kinase-associated protein B</fullName>
    </submittedName>
</protein>
<dbReference type="GO" id="GO:0016301">
    <property type="term" value="F:kinase activity"/>
    <property type="evidence" value="ECO:0007669"/>
    <property type="project" value="UniProtKB-KW"/>
</dbReference>
<dbReference type="SMART" id="SM01298">
    <property type="entry name" value="KapB"/>
    <property type="match status" value="1"/>
</dbReference>
<reference evidence="2 3" key="1">
    <citation type="submission" date="2016-10" db="EMBL/GenBank/DDBJ databases">
        <authorList>
            <person name="de Groot N.N."/>
        </authorList>
    </citation>
    <scope>NUCLEOTIDE SEQUENCE [LARGE SCALE GENOMIC DNA]</scope>
    <source>
        <strain evidence="2 3">CGMCC 1.6502</strain>
    </source>
</reference>
<keyword evidence="2" id="KW-0808">Transferase</keyword>
<gene>
    <name evidence="2" type="ORF">SAMN05216243_1917</name>
</gene>
<accession>A0A1G8YZG8</accession>
<organism evidence="2 3">
    <name type="scientific">Sediminibacillus albus</name>
    <dbReference type="NCBI Taxonomy" id="407036"/>
    <lineage>
        <taxon>Bacteria</taxon>
        <taxon>Bacillati</taxon>
        <taxon>Bacillota</taxon>
        <taxon>Bacilli</taxon>
        <taxon>Bacillales</taxon>
        <taxon>Bacillaceae</taxon>
        <taxon>Sediminibacillus</taxon>
    </lineage>
</organism>
<evidence type="ECO:0000256" key="1">
    <source>
        <dbReference type="SAM" id="Coils"/>
    </source>
</evidence>